<dbReference type="SUPFAM" id="SSF46689">
    <property type="entry name" value="Homeodomain-like"/>
    <property type="match status" value="2"/>
</dbReference>
<dbReference type="PRINTS" id="PR00032">
    <property type="entry name" value="HTHARAC"/>
</dbReference>
<dbReference type="Pfam" id="PF12833">
    <property type="entry name" value="HTH_18"/>
    <property type="match status" value="1"/>
</dbReference>
<accession>A0A4Y9M652</accession>
<evidence type="ECO:0000256" key="3">
    <source>
        <dbReference type="ARBA" id="ARBA00023163"/>
    </source>
</evidence>
<keyword evidence="3" id="KW-0804">Transcription</keyword>
<name>A0A4Y9M652_9BRAD</name>
<keyword evidence="6" id="KW-1185">Reference proteome</keyword>
<dbReference type="InterPro" id="IPR018062">
    <property type="entry name" value="HTH_AraC-typ_CS"/>
</dbReference>
<reference evidence="5 6" key="1">
    <citation type="submission" date="2019-03" db="EMBL/GenBank/DDBJ databases">
        <title>Bradyrhizobium diversity isolated from nodules of Chamaecrista fasciculata.</title>
        <authorList>
            <person name="Klepa M.S."/>
            <person name="Urquiaga M.O."/>
            <person name="Hungria M."/>
            <person name="Delamuta J.R."/>
        </authorList>
    </citation>
    <scope>NUCLEOTIDE SEQUENCE [LARGE SCALE GENOMIC DNA]</scope>
    <source>
        <strain evidence="5 6">CNPSo 3448</strain>
    </source>
</reference>
<evidence type="ECO:0000256" key="2">
    <source>
        <dbReference type="ARBA" id="ARBA00023125"/>
    </source>
</evidence>
<comment type="caution">
    <text evidence="5">The sequence shown here is derived from an EMBL/GenBank/DDBJ whole genome shotgun (WGS) entry which is preliminary data.</text>
</comment>
<dbReference type="AlphaFoldDB" id="A0A4Y9M652"/>
<feature type="domain" description="HTH araC/xylS-type" evidence="4">
    <location>
        <begin position="227"/>
        <end position="325"/>
    </location>
</feature>
<dbReference type="InterPro" id="IPR032783">
    <property type="entry name" value="AraC_lig"/>
</dbReference>
<dbReference type="PANTHER" id="PTHR46796:SF13">
    <property type="entry name" value="HTH-TYPE TRANSCRIPTIONAL ACTIVATOR RHAS"/>
    <property type="match status" value="1"/>
</dbReference>
<evidence type="ECO:0000259" key="4">
    <source>
        <dbReference type="PROSITE" id="PS01124"/>
    </source>
</evidence>
<sequence>MALSMRQTCKVMSDRLKQQASERGSGSMDAGWDVLTSYRTSSAFLGTAMLRRPWGIGVDPQRNSALHVILAGSCWLRLAGRDDPICLSSGDAVLVTSGIGHALSDPPDAAIVPIRNALAGAPSREPAPDATTLLCAKYQLDEAAPHRMMSVMPPLIHLTAQQVEGNEPLRLALQLLRVEAQGRRNEADVIASRLLDSALVLLLRAWMDVQPAGSGNWFGALSDPAIARALRLIHEQPQDAWTVAALADRVLLSRATFARRFTRLVGEPPLAYVARWRMNLAAKALRETGRSIDEIARAVGYESGPAFSKAFSRVYGRSPGRYRSGSAS</sequence>
<keyword evidence="1" id="KW-0805">Transcription regulation</keyword>
<dbReference type="OrthoDB" id="9802263at2"/>
<dbReference type="PROSITE" id="PS01124">
    <property type="entry name" value="HTH_ARAC_FAMILY_2"/>
    <property type="match status" value="1"/>
</dbReference>
<organism evidence="5 6">
    <name type="scientific">Bradyrhizobium niftali</name>
    <dbReference type="NCBI Taxonomy" id="2560055"/>
    <lineage>
        <taxon>Bacteria</taxon>
        <taxon>Pseudomonadati</taxon>
        <taxon>Pseudomonadota</taxon>
        <taxon>Alphaproteobacteria</taxon>
        <taxon>Hyphomicrobiales</taxon>
        <taxon>Nitrobacteraceae</taxon>
        <taxon>Bradyrhizobium</taxon>
    </lineage>
</organism>
<dbReference type="InterPro" id="IPR009057">
    <property type="entry name" value="Homeodomain-like_sf"/>
</dbReference>
<dbReference type="GO" id="GO:0003700">
    <property type="term" value="F:DNA-binding transcription factor activity"/>
    <property type="evidence" value="ECO:0007669"/>
    <property type="project" value="InterPro"/>
</dbReference>
<dbReference type="InterPro" id="IPR018060">
    <property type="entry name" value="HTH_AraC"/>
</dbReference>
<dbReference type="PROSITE" id="PS00041">
    <property type="entry name" value="HTH_ARAC_FAMILY_1"/>
    <property type="match status" value="1"/>
</dbReference>
<protein>
    <submittedName>
        <fullName evidence="5">AraC family transcriptional regulator</fullName>
    </submittedName>
</protein>
<dbReference type="InterPro" id="IPR020449">
    <property type="entry name" value="Tscrpt_reg_AraC-type_HTH"/>
</dbReference>
<dbReference type="PANTHER" id="PTHR46796">
    <property type="entry name" value="HTH-TYPE TRANSCRIPTIONAL ACTIVATOR RHAS-RELATED"/>
    <property type="match status" value="1"/>
</dbReference>
<dbReference type="InterPro" id="IPR050204">
    <property type="entry name" value="AraC_XylS_family_regulators"/>
</dbReference>
<evidence type="ECO:0000256" key="1">
    <source>
        <dbReference type="ARBA" id="ARBA00023015"/>
    </source>
</evidence>
<dbReference type="SMART" id="SM00342">
    <property type="entry name" value="HTH_ARAC"/>
    <property type="match status" value="1"/>
</dbReference>
<gene>
    <name evidence="5" type="ORF">E4K65_00840</name>
</gene>
<proteinExistence type="predicted"/>
<evidence type="ECO:0000313" key="5">
    <source>
        <dbReference type="EMBL" id="TFV50684.1"/>
    </source>
</evidence>
<dbReference type="Proteomes" id="UP000297966">
    <property type="component" value="Unassembled WGS sequence"/>
</dbReference>
<dbReference type="Pfam" id="PF12852">
    <property type="entry name" value="Cupin_6"/>
    <property type="match status" value="1"/>
</dbReference>
<dbReference type="EMBL" id="SPQT01000001">
    <property type="protein sequence ID" value="TFV50684.1"/>
    <property type="molecule type" value="Genomic_DNA"/>
</dbReference>
<dbReference type="Gene3D" id="1.10.10.60">
    <property type="entry name" value="Homeodomain-like"/>
    <property type="match status" value="2"/>
</dbReference>
<dbReference type="GO" id="GO:0043565">
    <property type="term" value="F:sequence-specific DNA binding"/>
    <property type="evidence" value="ECO:0007669"/>
    <property type="project" value="InterPro"/>
</dbReference>
<evidence type="ECO:0000313" key="6">
    <source>
        <dbReference type="Proteomes" id="UP000297966"/>
    </source>
</evidence>
<keyword evidence="2" id="KW-0238">DNA-binding</keyword>